<dbReference type="STRING" id="1522189.A0A316W0A9"/>
<evidence type="ECO:0000256" key="2">
    <source>
        <dbReference type="ARBA" id="ARBA00010617"/>
    </source>
</evidence>
<keyword evidence="9" id="KW-1185">Reference proteome</keyword>
<evidence type="ECO:0000256" key="7">
    <source>
        <dbReference type="SAM" id="Phobius"/>
    </source>
</evidence>
<sequence>MASLLVPQARSFAPHFEVMPMSVVKRLNSTFATSLEPSGPLLSRGPPLRSTTPSSLLRLDSGATSTFTVLAIITILAVSAFATQAHLTDGPLNTLLAATVWPLHRAGSLLSHLGFRHLGSSLQHLVKASPKKPIKTAYPAPPIVNVPRDVQLSEAGHAAYTAALKEHGGVVGIPRHGRLEYIVDHQYVKDVLTDANNYSFEQAVTSVLHMEFMLWFKGGTFVQELEKLVQDGVTPRLRGVVEKIAPIFAQEAHELFEKHAGEKTPDEVLIDDMYTWIHRGIARAMVVLILGERYLNEEMTGRFMRIVVGIAHLSGIYENTQSWARYPRLHALKTTLAVIFGTVIPDFFFGIVPQLWRNVDSHINHGLDVESSDYAPFLDILTAKHRNRATGDISFFNFMWSAIVCLGIIFASVHQSAVMAVWCVMTLAKRRDYQDELREEIAEIIEIDAEGNKCITLEGLRQAQKLDSFIREVLRTNGALFAPVRCTTAPVRIGPYVIPKGVNVMPYVKRANESVEAYGEKATAFDGRQWVGNRPAVQSDPAFITFGLGRWACPGRHLAVAELKMIVATLFEAYDVSLVGDTFRSGDPMNNTSVAPIGTVRFRKLCT</sequence>
<dbReference type="PANTHER" id="PTHR46206">
    <property type="entry name" value="CYTOCHROME P450"/>
    <property type="match status" value="1"/>
</dbReference>
<dbReference type="InterPro" id="IPR036396">
    <property type="entry name" value="Cyt_P450_sf"/>
</dbReference>
<evidence type="ECO:0000313" key="8">
    <source>
        <dbReference type="EMBL" id="PWN41135.1"/>
    </source>
</evidence>
<dbReference type="OrthoDB" id="1844152at2759"/>
<dbReference type="InterPro" id="IPR001128">
    <property type="entry name" value="Cyt_P450"/>
</dbReference>
<keyword evidence="7" id="KW-0472">Membrane</keyword>
<dbReference type="EMBL" id="KZ819398">
    <property type="protein sequence ID" value="PWN41135.1"/>
    <property type="molecule type" value="Genomic_DNA"/>
</dbReference>
<dbReference type="Gene3D" id="1.10.630.10">
    <property type="entry name" value="Cytochrome P450"/>
    <property type="match status" value="1"/>
</dbReference>
<reference evidence="8 9" key="1">
    <citation type="journal article" date="2018" name="Mol. Biol. Evol.">
        <title>Broad Genomic Sampling Reveals a Smut Pathogenic Ancestry of the Fungal Clade Ustilaginomycotina.</title>
        <authorList>
            <person name="Kijpornyongpan T."/>
            <person name="Mondo S.J."/>
            <person name="Barry K."/>
            <person name="Sandor L."/>
            <person name="Lee J."/>
            <person name="Lipzen A."/>
            <person name="Pangilinan J."/>
            <person name="LaButti K."/>
            <person name="Hainaut M."/>
            <person name="Henrissat B."/>
            <person name="Grigoriev I.V."/>
            <person name="Spatafora J.W."/>
            <person name="Aime M.C."/>
        </authorList>
    </citation>
    <scope>NUCLEOTIDE SEQUENCE [LARGE SCALE GENOMIC DNA]</scope>
    <source>
        <strain evidence="8 9">MCA 4658</strain>
    </source>
</reference>
<dbReference type="GO" id="GO:0004497">
    <property type="term" value="F:monooxygenase activity"/>
    <property type="evidence" value="ECO:0007669"/>
    <property type="project" value="InterPro"/>
</dbReference>
<dbReference type="RefSeq" id="XP_025368295.1">
    <property type="nucleotide sequence ID" value="XM_025514350.1"/>
</dbReference>
<protein>
    <submittedName>
        <fullName evidence="8">Cytochrome P450</fullName>
    </submittedName>
</protein>
<comment type="cofactor">
    <cofactor evidence="1 6">
        <name>heme</name>
        <dbReference type="ChEBI" id="CHEBI:30413"/>
    </cofactor>
</comment>
<dbReference type="GeneID" id="37036220"/>
<dbReference type="GO" id="GO:0020037">
    <property type="term" value="F:heme binding"/>
    <property type="evidence" value="ECO:0007669"/>
    <property type="project" value="InterPro"/>
</dbReference>
<feature type="transmembrane region" description="Helical" evidence="7">
    <location>
        <begin position="335"/>
        <end position="356"/>
    </location>
</feature>
<dbReference type="PRINTS" id="PR00465">
    <property type="entry name" value="EP450IV"/>
</dbReference>
<dbReference type="Proteomes" id="UP000245783">
    <property type="component" value="Unassembled WGS sequence"/>
</dbReference>
<dbReference type="InterPro" id="IPR002403">
    <property type="entry name" value="Cyt_P450_E_grp-IV"/>
</dbReference>
<evidence type="ECO:0000256" key="3">
    <source>
        <dbReference type="ARBA" id="ARBA00022723"/>
    </source>
</evidence>
<keyword evidence="7" id="KW-1133">Transmembrane helix</keyword>
<dbReference type="GO" id="GO:0016705">
    <property type="term" value="F:oxidoreductase activity, acting on paired donors, with incorporation or reduction of molecular oxygen"/>
    <property type="evidence" value="ECO:0007669"/>
    <property type="project" value="InterPro"/>
</dbReference>
<organism evidence="8 9">
    <name type="scientific">Ceraceosorus guamensis</name>
    <dbReference type="NCBI Taxonomy" id="1522189"/>
    <lineage>
        <taxon>Eukaryota</taxon>
        <taxon>Fungi</taxon>
        <taxon>Dikarya</taxon>
        <taxon>Basidiomycota</taxon>
        <taxon>Ustilaginomycotina</taxon>
        <taxon>Exobasidiomycetes</taxon>
        <taxon>Ceraceosorales</taxon>
        <taxon>Ceraceosoraceae</taxon>
        <taxon>Ceraceosorus</taxon>
    </lineage>
</organism>
<dbReference type="PANTHER" id="PTHR46206:SF7">
    <property type="entry name" value="P450, PUTATIVE (EUROFUNG)-RELATED"/>
    <property type="match status" value="1"/>
</dbReference>
<evidence type="ECO:0000313" key="9">
    <source>
        <dbReference type="Proteomes" id="UP000245783"/>
    </source>
</evidence>
<keyword evidence="3 6" id="KW-0479">Metal-binding</keyword>
<evidence type="ECO:0000256" key="4">
    <source>
        <dbReference type="ARBA" id="ARBA00023002"/>
    </source>
</evidence>
<dbReference type="InParanoid" id="A0A316W0A9"/>
<dbReference type="Pfam" id="PF00067">
    <property type="entry name" value="p450"/>
    <property type="match status" value="1"/>
</dbReference>
<accession>A0A316W0A9</accession>
<keyword evidence="6" id="KW-0349">Heme</keyword>
<feature type="transmembrane region" description="Helical" evidence="7">
    <location>
        <begin position="398"/>
        <end position="428"/>
    </location>
</feature>
<evidence type="ECO:0000256" key="1">
    <source>
        <dbReference type="ARBA" id="ARBA00001971"/>
    </source>
</evidence>
<dbReference type="SUPFAM" id="SSF48264">
    <property type="entry name" value="Cytochrome P450"/>
    <property type="match status" value="1"/>
</dbReference>
<dbReference type="GO" id="GO:0005506">
    <property type="term" value="F:iron ion binding"/>
    <property type="evidence" value="ECO:0007669"/>
    <property type="project" value="InterPro"/>
</dbReference>
<evidence type="ECO:0000256" key="6">
    <source>
        <dbReference type="PIRSR" id="PIRSR602403-1"/>
    </source>
</evidence>
<feature type="binding site" description="axial binding residue" evidence="6">
    <location>
        <position position="553"/>
    </location>
    <ligand>
        <name>heme</name>
        <dbReference type="ChEBI" id="CHEBI:30413"/>
    </ligand>
    <ligandPart>
        <name>Fe</name>
        <dbReference type="ChEBI" id="CHEBI:18248"/>
    </ligandPart>
</feature>
<evidence type="ECO:0000256" key="5">
    <source>
        <dbReference type="ARBA" id="ARBA00023004"/>
    </source>
</evidence>
<comment type="similarity">
    <text evidence="2">Belongs to the cytochrome P450 family.</text>
</comment>
<name>A0A316W0A9_9BASI</name>
<dbReference type="AlphaFoldDB" id="A0A316W0A9"/>
<keyword evidence="5 6" id="KW-0408">Iron</keyword>
<keyword evidence="4" id="KW-0560">Oxidoreductase</keyword>
<keyword evidence="7" id="KW-0812">Transmembrane</keyword>
<proteinExistence type="inferred from homology"/>
<gene>
    <name evidence="8" type="ORF">IE81DRAFT_324859</name>
</gene>